<feature type="domain" description="TonB-dependent receptor-like beta-barrel" evidence="15">
    <location>
        <begin position="214"/>
        <end position="623"/>
    </location>
</feature>
<proteinExistence type="inferred from homology"/>
<evidence type="ECO:0000313" key="17">
    <source>
        <dbReference type="EMBL" id="KHT52909.1"/>
    </source>
</evidence>
<keyword evidence="4 11" id="KW-1134">Transmembrane beta strand</keyword>
<dbReference type="GO" id="GO:0015344">
    <property type="term" value="F:siderophore uptake transmembrane transporter activity"/>
    <property type="evidence" value="ECO:0007669"/>
    <property type="project" value="TreeGrafter"/>
</dbReference>
<name>A0A0B3YFW3_9ALTE</name>
<evidence type="ECO:0000256" key="3">
    <source>
        <dbReference type="ARBA" id="ARBA00022448"/>
    </source>
</evidence>
<evidence type="ECO:0000256" key="8">
    <source>
        <dbReference type="ARBA" id="ARBA00023136"/>
    </source>
</evidence>
<dbReference type="Pfam" id="PF00593">
    <property type="entry name" value="TonB_dep_Rec_b-barrel"/>
    <property type="match status" value="1"/>
</dbReference>
<feature type="region of interest" description="Disordered" evidence="13">
    <location>
        <begin position="306"/>
        <end position="327"/>
    </location>
</feature>
<dbReference type="AlphaFoldDB" id="A0A0B3YFW3"/>
<dbReference type="InterPro" id="IPR037066">
    <property type="entry name" value="Plug_dom_sf"/>
</dbReference>
<organism evidence="17 18">
    <name type="scientific">Alteromonas marina</name>
    <dbReference type="NCBI Taxonomy" id="203795"/>
    <lineage>
        <taxon>Bacteria</taxon>
        <taxon>Pseudomonadati</taxon>
        <taxon>Pseudomonadota</taxon>
        <taxon>Gammaproteobacteria</taxon>
        <taxon>Alteromonadales</taxon>
        <taxon>Alteromonadaceae</taxon>
        <taxon>Alteromonas/Salinimonas group</taxon>
        <taxon>Alteromonas</taxon>
    </lineage>
</organism>
<dbReference type="GO" id="GO:0009279">
    <property type="term" value="C:cell outer membrane"/>
    <property type="evidence" value="ECO:0007669"/>
    <property type="project" value="UniProtKB-SubCell"/>
</dbReference>
<evidence type="ECO:0000256" key="12">
    <source>
        <dbReference type="PROSITE-ProRule" id="PRU10143"/>
    </source>
</evidence>
<evidence type="ECO:0000313" key="18">
    <source>
        <dbReference type="Proteomes" id="UP000031197"/>
    </source>
</evidence>
<gene>
    <name evidence="17" type="ORF">RJ41_09700</name>
</gene>
<dbReference type="InterPro" id="IPR012910">
    <property type="entry name" value="Plug_dom"/>
</dbReference>
<dbReference type="PROSITE" id="PS52016">
    <property type="entry name" value="TONB_DEPENDENT_REC_3"/>
    <property type="match status" value="1"/>
</dbReference>
<keyword evidence="8 11" id="KW-0472">Membrane</keyword>
<dbReference type="PANTHER" id="PTHR30069">
    <property type="entry name" value="TONB-DEPENDENT OUTER MEMBRANE RECEPTOR"/>
    <property type="match status" value="1"/>
</dbReference>
<accession>A0A0B3YFW3</accession>
<evidence type="ECO:0000259" key="16">
    <source>
        <dbReference type="Pfam" id="PF07715"/>
    </source>
</evidence>
<comment type="similarity">
    <text evidence="2">Belongs to the TonB-dependent receptor family. Hemoglobin/haptoglobin binding protein subfamily.</text>
</comment>
<feature type="chain" id="PRO_5002087145" evidence="14">
    <location>
        <begin position="35"/>
        <end position="650"/>
    </location>
</feature>
<evidence type="ECO:0000256" key="11">
    <source>
        <dbReference type="PROSITE-ProRule" id="PRU01360"/>
    </source>
</evidence>
<evidence type="ECO:0000256" key="7">
    <source>
        <dbReference type="ARBA" id="ARBA00023077"/>
    </source>
</evidence>
<keyword evidence="6 14" id="KW-0732">Signal</keyword>
<evidence type="ECO:0000256" key="6">
    <source>
        <dbReference type="ARBA" id="ARBA00022729"/>
    </source>
</evidence>
<keyword evidence="5 11" id="KW-0812">Transmembrane</keyword>
<keyword evidence="7 12" id="KW-0798">TonB box</keyword>
<dbReference type="Gene3D" id="2.40.170.20">
    <property type="entry name" value="TonB-dependent receptor, beta-barrel domain"/>
    <property type="match status" value="1"/>
</dbReference>
<dbReference type="GO" id="GO:0044718">
    <property type="term" value="P:siderophore transmembrane transport"/>
    <property type="evidence" value="ECO:0007669"/>
    <property type="project" value="TreeGrafter"/>
</dbReference>
<keyword evidence="9 17" id="KW-0675">Receptor</keyword>
<dbReference type="Proteomes" id="UP000031197">
    <property type="component" value="Unassembled WGS sequence"/>
</dbReference>
<keyword evidence="10 11" id="KW-0998">Cell outer membrane</keyword>
<evidence type="ECO:0000259" key="15">
    <source>
        <dbReference type="Pfam" id="PF00593"/>
    </source>
</evidence>
<dbReference type="PROSITE" id="PS00430">
    <property type="entry name" value="TONB_DEPENDENT_REC_1"/>
    <property type="match status" value="1"/>
</dbReference>
<evidence type="ECO:0000256" key="13">
    <source>
        <dbReference type="SAM" id="MobiDB-lite"/>
    </source>
</evidence>
<comment type="caution">
    <text evidence="17">The sequence shown here is derived from an EMBL/GenBank/DDBJ whole genome shotgun (WGS) entry which is preliminary data.</text>
</comment>
<dbReference type="EMBL" id="JWLW01000015">
    <property type="protein sequence ID" value="KHT52909.1"/>
    <property type="molecule type" value="Genomic_DNA"/>
</dbReference>
<comment type="subcellular location">
    <subcellularLocation>
        <location evidence="1 11">Cell outer membrane</location>
        <topology evidence="1 11">Multi-pass membrane protein</topology>
    </subcellularLocation>
</comment>
<evidence type="ECO:0000256" key="5">
    <source>
        <dbReference type="ARBA" id="ARBA00022692"/>
    </source>
</evidence>
<dbReference type="InterPro" id="IPR036942">
    <property type="entry name" value="Beta-barrel_TonB_sf"/>
</dbReference>
<evidence type="ECO:0000256" key="4">
    <source>
        <dbReference type="ARBA" id="ARBA00022452"/>
    </source>
</evidence>
<dbReference type="Pfam" id="PF07715">
    <property type="entry name" value="Plug"/>
    <property type="match status" value="1"/>
</dbReference>
<dbReference type="OrthoDB" id="9764669at2"/>
<evidence type="ECO:0000256" key="10">
    <source>
        <dbReference type="ARBA" id="ARBA00023237"/>
    </source>
</evidence>
<feature type="domain" description="TonB-dependent receptor plug" evidence="16">
    <location>
        <begin position="56"/>
        <end position="162"/>
    </location>
</feature>
<dbReference type="PANTHER" id="PTHR30069:SF29">
    <property type="entry name" value="HEMOGLOBIN AND HEMOGLOBIN-HAPTOGLOBIN-BINDING PROTEIN 1-RELATED"/>
    <property type="match status" value="1"/>
</dbReference>
<dbReference type="InterPro" id="IPR039426">
    <property type="entry name" value="TonB-dep_rcpt-like"/>
</dbReference>
<protein>
    <submittedName>
        <fullName evidence="17">TonB-dependent receptor</fullName>
    </submittedName>
</protein>
<dbReference type="CDD" id="cd01347">
    <property type="entry name" value="ligand_gated_channel"/>
    <property type="match status" value="1"/>
</dbReference>
<evidence type="ECO:0000256" key="2">
    <source>
        <dbReference type="ARBA" id="ARBA00008143"/>
    </source>
</evidence>
<dbReference type="InterPro" id="IPR010916">
    <property type="entry name" value="TonB_box_CS"/>
</dbReference>
<evidence type="ECO:0000256" key="9">
    <source>
        <dbReference type="ARBA" id="ARBA00023170"/>
    </source>
</evidence>
<reference evidence="17 18" key="1">
    <citation type="submission" date="2014-12" db="EMBL/GenBank/DDBJ databases">
        <title>Genome sequencing of Alteromonas marina AD001.</title>
        <authorList>
            <person name="Adrian T.G.S."/>
            <person name="Chan K.G."/>
        </authorList>
    </citation>
    <scope>NUCLEOTIDE SEQUENCE [LARGE SCALE GENOMIC DNA]</scope>
    <source>
        <strain evidence="17 18">AD001</strain>
    </source>
</reference>
<evidence type="ECO:0000256" key="14">
    <source>
        <dbReference type="SAM" id="SignalP"/>
    </source>
</evidence>
<feature type="short sequence motif" description="TonB box" evidence="12">
    <location>
        <begin position="43"/>
        <end position="49"/>
    </location>
</feature>
<evidence type="ECO:0000256" key="1">
    <source>
        <dbReference type="ARBA" id="ARBA00004571"/>
    </source>
</evidence>
<dbReference type="SUPFAM" id="SSF56935">
    <property type="entry name" value="Porins"/>
    <property type="match status" value="1"/>
</dbReference>
<sequence>MERIKDNIRTMRTHFTKAALSAAVISCLSTPAFAQTSDQDIETLTVTGTRLPISLTKLPGSVSVLTESDIKASGALQLTDLIRGLPGVSLSQSGSPGGLTELRVRGGETNHLLVLIDGVVANDVGQGSLVDLAHLTSANVVRIELLRGPQSARWGSGAIGGVLSITTKSGQFADNASHVDFSAGVGTQGTLQGSMNARSQSDNVGISAYASYIRTDGDNVSRVGNEDDGYDNLTAGININYAATSEHTLIANLRTVQYENDYDGTDFVTTGLPADSDNVTDGSQISAKLRWEFAPENTGYRSALSAHYRKDDNDNTESGADTGGTTGERIELNWTGFYTMDNWEFAGGVEYLQRLFTQRGPIAFGDPNQKQHDNTYSVFAETNGQLTESLTATLSARFDNNSEFDNAVSYRGGLTWQLNDYYAVFTSYGRAVKTPTFTERFGYFPASFIGNPNLEPETSEEWEVGVKASWTSLSAQISAYTTDLEDEINGFVFVSDLGAFSADNIDGDSSREGIDVELNWGSGYGDLTAAYSYLDAEQTDGGISSTELRRARHQGSLTYTTNFGTEKFSFYTKLAYTGSRYDTFFPPFPEPSQTLALSAYTLATVNLSYQIDKQWQVSLKVDNAFDTDYEDIVGYAGQERRALFSVNYAM</sequence>
<keyword evidence="3 11" id="KW-0813">Transport</keyword>
<feature type="signal peptide" evidence="14">
    <location>
        <begin position="1"/>
        <end position="34"/>
    </location>
</feature>
<dbReference type="InterPro" id="IPR000531">
    <property type="entry name" value="Beta-barrel_TonB"/>
</dbReference>
<dbReference type="Gene3D" id="2.170.130.10">
    <property type="entry name" value="TonB-dependent receptor, plug domain"/>
    <property type="match status" value="1"/>
</dbReference>
<keyword evidence="18" id="KW-1185">Reference proteome</keyword>